<dbReference type="GO" id="GO:0003677">
    <property type="term" value="F:DNA binding"/>
    <property type="evidence" value="ECO:0007669"/>
    <property type="project" value="UniProtKB-KW"/>
</dbReference>
<organism evidence="6 7">
    <name type="scientific">Candidatus Pantoea varia</name>
    <dbReference type="NCBI Taxonomy" id="1881036"/>
    <lineage>
        <taxon>Bacteria</taxon>
        <taxon>Pseudomonadati</taxon>
        <taxon>Pseudomonadota</taxon>
        <taxon>Gammaproteobacteria</taxon>
        <taxon>Enterobacterales</taxon>
        <taxon>Erwiniaceae</taxon>
        <taxon>Pantoea</taxon>
    </lineage>
</organism>
<dbReference type="Proteomes" id="UP000198968">
    <property type="component" value="Unassembled WGS sequence"/>
</dbReference>
<protein>
    <submittedName>
        <fullName evidence="6">Phage integrase family protein</fullName>
    </submittedName>
</protein>
<dbReference type="InterPro" id="IPR013762">
    <property type="entry name" value="Integrase-like_cat_sf"/>
</dbReference>
<feature type="domain" description="Tyr recombinase" evidence="5">
    <location>
        <begin position="168"/>
        <end position="390"/>
    </location>
</feature>
<keyword evidence="7" id="KW-1185">Reference proteome</keyword>
<dbReference type="GO" id="GO:0015074">
    <property type="term" value="P:DNA integration"/>
    <property type="evidence" value="ECO:0007669"/>
    <property type="project" value="UniProtKB-KW"/>
</dbReference>
<evidence type="ECO:0000256" key="3">
    <source>
        <dbReference type="ARBA" id="ARBA00023125"/>
    </source>
</evidence>
<keyword evidence="2" id="KW-0229">DNA integration</keyword>
<proteinExistence type="inferred from homology"/>
<gene>
    <name evidence="6" type="ORF">SAMN05428971_0378</name>
</gene>
<dbReference type="PANTHER" id="PTHR30349:SF41">
    <property type="entry name" value="INTEGRASE_RECOMBINASE PROTEIN MJ0367-RELATED"/>
    <property type="match status" value="1"/>
</dbReference>
<evidence type="ECO:0000313" key="6">
    <source>
        <dbReference type="EMBL" id="SFN17822.1"/>
    </source>
</evidence>
<dbReference type="PANTHER" id="PTHR30349">
    <property type="entry name" value="PHAGE INTEGRASE-RELATED"/>
    <property type="match status" value="1"/>
</dbReference>
<evidence type="ECO:0000313" key="7">
    <source>
        <dbReference type="Proteomes" id="UP000198968"/>
    </source>
</evidence>
<dbReference type="InterPro" id="IPR011010">
    <property type="entry name" value="DNA_brk_join_enz"/>
</dbReference>
<name>A0A1I4WWQ7_9GAMM</name>
<evidence type="ECO:0000259" key="5">
    <source>
        <dbReference type="PROSITE" id="PS51898"/>
    </source>
</evidence>
<dbReference type="Gene3D" id="1.10.443.10">
    <property type="entry name" value="Intergrase catalytic core"/>
    <property type="match status" value="1"/>
</dbReference>
<dbReference type="AlphaFoldDB" id="A0A1I4WWQ7"/>
<keyword evidence="4" id="KW-0233">DNA recombination</keyword>
<dbReference type="RefSeq" id="WP_028715385.1">
    <property type="nucleotide sequence ID" value="NZ_FOVG01000001.1"/>
</dbReference>
<dbReference type="OrthoDB" id="6819422at2"/>
<dbReference type="PROSITE" id="PS51898">
    <property type="entry name" value="TYR_RECOMBINASE"/>
    <property type="match status" value="1"/>
</dbReference>
<dbReference type="InterPro" id="IPR002104">
    <property type="entry name" value="Integrase_catalytic"/>
</dbReference>
<keyword evidence="3" id="KW-0238">DNA-binding</keyword>
<dbReference type="GO" id="GO:0006310">
    <property type="term" value="P:DNA recombination"/>
    <property type="evidence" value="ECO:0007669"/>
    <property type="project" value="UniProtKB-KW"/>
</dbReference>
<accession>A0A1I4WWQ7</accession>
<dbReference type="InterPro" id="IPR050090">
    <property type="entry name" value="Tyrosine_recombinase_XerCD"/>
</dbReference>
<comment type="similarity">
    <text evidence="1">Belongs to the 'phage' integrase family.</text>
</comment>
<dbReference type="SUPFAM" id="SSF56349">
    <property type="entry name" value="DNA breaking-rejoining enzymes"/>
    <property type="match status" value="1"/>
</dbReference>
<evidence type="ECO:0000256" key="1">
    <source>
        <dbReference type="ARBA" id="ARBA00008857"/>
    </source>
</evidence>
<dbReference type="CDD" id="cd00397">
    <property type="entry name" value="DNA_BRE_C"/>
    <property type="match status" value="1"/>
</dbReference>
<sequence>MERFGIKTFKMKNGERYCIIKNKKTGIPLFYPCLFITTQLRNSNESIKTIETQAGCIALFYRFLFIRNIDIEERIQTARFLDNNEIDLLRDFVGKRMRTAKVTNIKDHHPGVCSATKYIRLTTIAKYLEWLCQLTIKNIGDGYRKIFYFVNKIKARRPKIKYRNSEGNVYKTIEEEDLEILLSVIDPQCEFNPFDKKVRQRNQLIVTILHSLGIRCGELLNLRVEDIDFAAQMLFIRRRADSIEDTRVNQPLVKTLERNLPMSDELTRLLHSYITGERKANIRKKKHGYLFITHKEGETRGDPLSVPSYHKIIYRLRSIDSGLSQLTGHKFRHTWNYLFSKLMDESTEHVSEEMQEKMRSNHMGWEPGSGTAQTYNRRFIVKESVKAALQLQDNIFKKRSGVSYE</sequence>
<reference evidence="7" key="1">
    <citation type="submission" date="2016-10" db="EMBL/GenBank/DDBJ databases">
        <authorList>
            <person name="Varghese N."/>
            <person name="Submissions S."/>
        </authorList>
    </citation>
    <scope>NUCLEOTIDE SEQUENCE [LARGE SCALE GENOMIC DNA]</scope>
    <source>
        <strain evidence="7">OV426</strain>
    </source>
</reference>
<dbReference type="Pfam" id="PF00589">
    <property type="entry name" value="Phage_integrase"/>
    <property type="match status" value="1"/>
</dbReference>
<evidence type="ECO:0000256" key="4">
    <source>
        <dbReference type="ARBA" id="ARBA00023172"/>
    </source>
</evidence>
<dbReference type="EMBL" id="FOVG01000001">
    <property type="protein sequence ID" value="SFN17822.1"/>
    <property type="molecule type" value="Genomic_DNA"/>
</dbReference>
<evidence type="ECO:0000256" key="2">
    <source>
        <dbReference type="ARBA" id="ARBA00022908"/>
    </source>
</evidence>